<dbReference type="SMART" id="SM00047">
    <property type="entry name" value="LYZ2"/>
    <property type="match status" value="1"/>
</dbReference>
<dbReference type="GO" id="GO:0016798">
    <property type="term" value="F:hydrolase activity, acting on glycosyl bonds"/>
    <property type="evidence" value="ECO:0007669"/>
    <property type="project" value="UniProtKB-KW"/>
</dbReference>
<evidence type="ECO:0000256" key="4">
    <source>
        <dbReference type="ARBA" id="ARBA00007974"/>
    </source>
</evidence>
<dbReference type="InterPro" id="IPR002901">
    <property type="entry name" value="MGlyc_endo_b_GlcNAc-like_dom"/>
</dbReference>
<dbReference type="EMBL" id="LAZR01001318">
    <property type="protein sequence ID" value="KKN46673.1"/>
    <property type="molecule type" value="Genomic_DNA"/>
</dbReference>
<dbReference type="GO" id="GO:0004040">
    <property type="term" value="F:amidase activity"/>
    <property type="evidence" value="ECO:0007669"/>
    <property type="project" value="InterPro"/>
</dbReference>
<proteinExistence type="inferred from homology"/>
<dbReference type="Pfam" id="PF10135">
    <property type="entry name" value="Rod-binding"/>
    <property type="match status" value="1"/>
</dbReference>
<comment type="function">
    <text evidence="1">Flagellum-specific muramidase which hydrolyzes the peptidoglycan layer to assemble the rod structure in the periplasmic space.</text>
</comment>
<dbReference type="InterPro" id="IPR051056">
    <property type="entry name" value="Glycosyl_Hydrolase_73"/>
</dbReference>
<comment type="similarity">
    <text evidence="4">In the C-terminal section; belongs to the glycosyl hydrolase 73 family.</text>
</comment>
<dbReference type="GO" id="GO:0044780">
    <property type="term" value="P:bacterial-type flagellum assembly"/>
    <property type="evidence" value="ECO:0007669"/>
    <property type="project" value="InterPro"/>
</dbReference>
<comment type="subcellular location">
    <subcellularLocation>
        <location evidence="2">Periplasm</location>
    </subcellularLocation>
</comment>
<dbReference type="PANTHER" id="PTHR33308">
    <property type="entry name" value="PEPTIDOGLYCAN HYDROLASE FLGJ"/>
    <property type="match status" value="1"/>
</dbReference>
<protein>
    <recommendedName>
        <fullName evidence="5">Peptidoglycan hydrolase FlgJ</fullName>
    </recommendedName>
    <alternativeName>
        <fullName evidence="10">Muramidase FlgJ</fullName>
    </alternativeName>
</protein>
<evidence type="ECO:0000256" key="8">
    <source>
        <dbReference type="ARBA" id="ARBA00023295"/>
    </source>
</evidence>
<accession>A0A0F9TZ49</accession>
<evidence type="ECO:0000256" key="10">
    <source>
        <dbReference type="ARBA" id="ARBA00030835"/>
    </source>
</evidence>
<evidence type="ECO:0000256" key="1">
    <source>
        <dbReference type="ARBA" id="ARBA00002954"/>
    </source>
</evidence>
<dbReference type="InterPro" id="IPR019301">
    <property type="entry name" value="Flagellar_prot_FlgJ_N"/>
</dbReference>
<dbReference type="PRINTS" id="PR01002">
    <property type="entry name" value="FLGFLGJ"/>
</dbReference>
<dbReference type="InterPro" id="IPR013377">
    <property type="entry name" value="FlgJ"/>
</dbReference>
<dbReference type="AlphaFoldDB" id="A0A0F9TZ49"/>
<keyword evidence="8" id="KW-0326">Glycosidase</keyword>
<evidence type="ECO:0000256" key="7">
    <source>
        <dbReference type="ARBA" id="ARBA00022801"/>
    </source>
</evidence>
<evidence type="ECO:0000313" key="12">
    <source>
        <dbReference type="EMBL" id="KKN46673.1"/>
    </source>
</evidence>
<organism evidence="12">
    <name type="scientific">marine sediment metagenome</name>
    <dbReference type="NCBI Taxonomy" id="412755"/>
    <lineage>
        <taxon>unclassified sequences</taxon>
        <taxon>metagenomes</taxon>
        <taxon>ecological metagenomes</taxon>
    </lineage>
</organism>
<evidence type="ECO:0000259" key="11">
    <source>
        <dbReference type="SMART" id="SM00047"/>
    </source>
</evidence>
<dbReference type="Pfam" id="PF01832">
    <property type="entry name" value="Glucosaminidase"/>
    <property type="match status" value="1"/>
</dbReference>
<comment type="similarity">
    <text evidence="3">In the N-terminal section; belongs to the FlgJ family.</text>
</comment>
<evidence type="ECO:0000256" key="3">
    <source>
        <dbReference type="ARBA" id="ARBA00006880"/>
    </source>
</evidence>
<evidence type="ECO:0000256" key="5">
    <source>
        <dbReference type="ARBA" id="ARBA00013433"/>
    </source>
</evidence>
<dbReference type="GO" id="GO:0042597">
    <property type="term" value="C:periplasmic space"/>
    <property type="evidence" value="ECO:0007669"/>
    <property type="project" value="UniProtKB-SubCell"/>
</dbReference>
<dbReference type="GO" id="GO:0071555">
    <property type="term" value="P:cell wall organization"/>
    <property type="evidence" value="ECO:0007669"/>
    <property type="project" value="UniProtKB-KW"/>
</dbReference>
<reference evidence="12" key="1">
    <citation type="journal article" date="2015" name="Nature">
        <title>Complex archaea that bridge the gap between prokaryotes and eukaryotes.</title>
        <authorList>
            <person name="Spang A."/>
            <person name="Saw J.H."/>
            <person name="Jorgensen S.L."/>
            <person name="Zaremba-Niedzwiedzka K."/>
            <person name="Martijn J."/>
            <person name="Lind A.E."/>
            <person name="van Eijk R."/>
            <person name="Schleper C."/>
            <person name="Guy L."/>
            <person name="Ettema T.J."/>
        </authorList>
    </citation>
    <scope>NUCLEOTIDE SEQUENCE</scope>
</reference>
<dbReference type="Gene3D" id="1.10.530.10">
    <property type="match status" value="1"/>
</dbReference>
<dbReference type="PANTHER" id="PTHR33308:SF9">
    <property type="entry name" value="PEPTIDOGLYCAN HYDROLASE FLGJ"/>
    <property type="match status" value="1"/>
</dbReference>
<keyword evidence="6" id="KW-0574">Periplasm</keyword>
<name>A0A0F9TZ49_9ZZZZ</name>
<evidence type="ECO:0000256" key="2">
    <source>
        <dbReference type="ARBA" id="ARBA00004418"/>
    </source>
</evidence>
<keyword evidence="9" id="KW-0961">Cell wall biogenesis/degradation</keyword>
<dbReference type="Gene3D" id="2.10.70.40">
    <property type="entry name" value="peptidoglycan hydrolase"/>
    <property type="match status" value="1"/>
</dbReference>
<gene>
    <name evidence="12" type="ORF">LCGC14_0670660</name>
</gene>
<evidence type="ECO:0000256" key="6">
    <source>
        <dbReference type="ARBA" id="ARBA00022764"/>
    </source>
</evidence>
<keyword evidence="7" id="KW-0378">Hydrolase</keyword>
<evidence type="ECO:0000256" key="9">
    <source>
        <dbReference type="ARBA" id="ARBA00023316"/>
    </source>
</evidence>
<dbReference type="NCBIfam" id="TIGR02541">
    <property type="entry name" value="flagell_FlgJ"/>
    <property type="match status" value="1"/>
</dbReference>
<dbReference type="GO" id="GO:0071973">
    <property type="term" value="P:bacterial-type flagellum-dependent cell motility"/>
    <property type="evidence" value="ECO:0007669"/>
    <property type="project" value="TreeGrafter"/>
</dbReference>
<feature type="domain" description="Mannosyl-glycoprotein endo-beta-N-acetylglucosamidase-like" evidence="11">
    <location>
        <begin position="170"/>
        <end position="327"/>
    </location>
</feature>
<sequence>METNHLDKQNFFDLGNLDSLRKEALTSGDASTDASKAALKKAAAQFEAIFTQMLLKGMRKANEAFEDKDSPFNSSGVKFFEEMHDQQLSTELSSNGSLGLADLIVQQLSPESKNFMPGSVLRTTNDIFSDTQVGSALPHEQKNKQSDLIVNNTKVDIAEPKVDTAESKADSPTFKNAEEFVSSVWEHAKTAAQKIGLNPAVMVAQAALETGWGKHIINKSDGGSSNNLFNIKSDKSWEGDKASKVTLEFEQGTPVKKQASFRAYDSIKDSVNDFVDFLTQNPRYKEALQNTAKPNDFLDSLQKAGYATDPNYASKIKKVLNSSQLKDIAANVIRQGVE</sequence>
<comment type="caution">
    <text evidence="12">The sequence shown here is derived from an EMBL/GenBank/DDBJ whole genome shotgun (WGS) entry which is preliminary data.</text>
</comment>